<dbReference type="EMBL" id="ASHM01035981">
    <property type="protein sequence ID" value="PNX79430.1"/>
    <property type="molecule type" value="Genomic_DNA"/>
</dbReference>
<protein>
    <submittedName>
        <fullName evidence="1">Cysteine-rich receptor-like protein kinase</fullName>
    </submittedName>
</protein>
<evidence type="ECO:0000313" key="1">
    <source>
        <dbReference type="EMBL" id="PNX79430.1"/>
    </source>
</evidence>
<comment type="caution">
    <text evidence="1">The sequence shown here is derived from an EMBL/GenBank/DDBJ whole genome shotgun (WGS) entry which is preliminary data.</text>
</comment>
<organism evidence="1 2">
    <name type="scientific">Trifolium pratense</name>
    <name type="common">Red clover</name>
    <dbReference type="NCBI Taxonomy" id="57577"/>
    <lineage>
        <taxon>Eukaryota</taxon>
        <taxon>Viridiplantae</taxon>
        <taxon>Streptophyta</taxon>
        <taxon>Embryophyta</taxon>
        <taxon>Tracheophyta</taxon>
        <taxon>Spermatophyta</taxon>
        <taxon>Magnoliopsida</taxon>
        <taxon>eudicotyledons</taxon>
        <taxon>Gunneridae</taxon>
        <taxon>Pentapetalae</taxon>
        <taxon>rosids</taxon>
        <taxon>fabids</taxon>
        <taxon>Fabales</taxon>
        <taxon>Fabaceae</taxon>
        <taxon>Papilionoideae</taxon>
        <taxon>50 kb inversion clade</taxon>
        <taxon>NPAAA clade</taxon>
        <taxon>Hologalegina</taxon>
        <taxon>IRL clade</taxon>
        <taxon>Trifolieae</taxon>
        <taxon>Trifolium</taxon>
    </lineage>
</organism>
<sequence length="168" mass="18658">MLVGVNIPDSDSWLGEAASALCCRLGKIPFLYLGLPIGGDSRRLVFWEPVLARLKNRLSGWQTSFSFFWWSSSFCQVCLDLSTCLCSILHISLRQMVLEDVSGQRRVWFRVLATQYGVEGGKLRDGGRNGSLWWREIASIRDGGGGSGGSWFGDLVVRRMGDGSDTLF</sequence>
<name>A0A2K3LLL7_TRIPR</name>
<dbReference type="Proteomes" id="UP000236291">
    <property type="component" value="Unassembled WGS sequence"/>
</dbReference>
<feature type="non-terminal residue" evidence="1">
    <location>
        <position position="168"/>
    </location>
</feature>
<proteinExistence type="predicted"/>
<keyword evidence="1" id="KW-0418">Kinase</keyword>
<reference evidence="1 2" key="1">
    <citation type="journal article" date="2014" name="Am. J. Bot.">
        <title>Genome assembly and annotation for red clover (Trifolium pratense; Fabaceae).</title>
        <authorList>
            <person name="Istvanek J."/>
            <person name="Jaros M."/>
            <person name="Krenek A."/>
            <person name="Repkova J."/>
        </authorList>
    </citation>
    <scope>NUCLEOTIDE SEQUENCE [LARGE SCALE GENOMIC DNA]</scope>
    <source>
        <strain evidence="2">cv. Tatra</strain>
        <tissue evidence="1">Young leaves</tissue>
    </source>
</reference>
<dbReference type="AlphaFoldDB" id="A0A2K3LLL7"/>
<evidence type="ECO:0000313" key="2">
    <source>
        <dbReference type="Proteomes" id="UP000236291"/>
    </source>
</evidence>
<gene>
    <name evidence="1" type="ORF">L195_g035416</name>
</gene>
<reference evidence="1 2" key="2">
    <citation type="journal article" date="2017" name="Front. Plant Sci.">
        <title>Gene Classification and Mining of Molecular Markers Useful in Red Clover (Trifolium pratense) Breeding.</title>
        <authorList>
            <person name="Istvanek J."/>
            <person name="Dluhosova J."/>
            <person name="Dluhos P."/>
            <person name="Patkova L."/>
            <person name="Nedelnik J."/>
            <person name="Repkova J."/>
        </authorList>
    </citation>
    <scope>NUCLEOTIDE SEQUENCE [LARGE SCALE GENOMIC DNA]</scope>
    <source>
        <strain evidence="2">cv. Tatra</strain>
        <tissue evidence="1">Young leaves</tissue>
    </source>
</reference>
<dbReference type="GO" id="GO:0016301">
    <property type="term" value="F:kinase activity"/>
    <property type="evidence" value="ECO:0007669"/>
    <property type="project" value="UniProtKB-KW"/>
</dbReference>
<keyword evidence="1" id="KW-0675">Receptor</keyword>
<keyword evidence="1" id="KW-0808">Transferase</keyword>
<accession>A0A2K3LLL7</accession>